<proteinExistence type="predicted"/>
<reference evidence="1" key="1">
    <citation type="submission" date="2014-09" db="EMBL/GenBank/DDBJ databases">
        <authorList>
            <person name="Magalhaes I.L.F."/>
            <person name="Oliveira U."/>
            <person name="Santos F.R."/>
            <person name="Vidigal T.H.D.A."/>
            <person name="Brescovit A.D."/>
            <person name="Santos A.J."/>
        </authorList>
    </citation>
    <scope>NUCLEOTIDE SEQUENCE</scope>
    <source>
        <tissue evidence="1">Shoot tissue taken approximately 20 cm above the soil surface</tissue>
    </source>
</reference>
<organism evidence="1">
    <name type="scientific">Arundo donax</name>
    <name type="common">Giant reed</name>
    <name type="synonym">Donax arundinaceus</name>
    <dbReference type="NCBI Taxonomy" id="35708"/>
    <lineage>
        <taxon>Eukaryota</taxon>
        <taxon>Viridiplantae</taxon>
        <taxon>Streptophyta</taxon>
        <taxon>Embryophyta</taxon>
        <taxon>Tracheophyta</taxon>
        <taxon>Spermatophyta</taxon>
        <taxon>Magnoliopsida</taxon>
        <taxon>Liliopsida</taxon>
        <taxon>Poales</taxon>
        <taxon>Poaceae</taxon>
        <taxon>PACMAD clade</taxon>
        <taxon>Arundinoideae</taxon>
        <taxon>Arundineae</taxon>
        <taxon>Arundo</taxon>
    </lineage>
</organism>
<name>A0A0A9FVN9_ARUDO</name>
<dbReference type="EMBL" id="GBRH01183520">
    <property type="protein sequence ID" value="JAE14376.1"/>
    <property type="molecule type" value="Transcribed_RNA"/>
</dbReference>
<evidence type="ECO:0000313" key="1">
    <source>
        <dbReference type="EMBL" id="JAE14376.1"/>
    </source>
</evidence>
<protein>
    <submittedName>
        <fullName evidence="1">Uncharacterized protein</fullName>
    </submittedName>
</protein>
<dbReference type="AlphaFoldDB" id="A0A0A9FVN9"/>
<reference evidence="1" key="2">
    <citation type="journal article" date="2015" name="Data Brief">
        <title>Shoot transcriptome of the giant reed, Arundo donax.</title>
        <authorList>
            <person name="Barrero R.A."/>
            <person name="Guerrero F.D."/>
            <person name="Moolhuijzen P."/>
            <person name="Goolsby J.A."/>
            <person name="Tidwell J."/>
            <person name="Bellgard S.E."/>
            <person name="Bellgard M.I."/>
        </authorList>
    </citation>
    <scope>NUCLEOTIDE SEQUENCE</scope>
    <source>
        <tissue evidence="1">Shoot tissue taken approximately 20 cm above the soil surface</tissue>
    </source>
</reference>
<sequence length="67" mass="7817">MRDEHYSCVRRGILYDSKWTTNGLGLLRPIFNRDSARKFPYMLAVTVVYCQNSLASTTIFNDWCYGT</sequence>
<accession>A0A0A9FVN9</accession>